<reference evidence="1 2" key="1">
    <citation type="submission" date="2017-07" db="EMBL/GenBank/DDBJ databases">
        <authorList>
            <person name="Shaffer M.A."/>
            <person name="Abrahamson P.A."/>
            <person name="Bills J.L."/>
            <person name="Cantu C."/>
            <person name="Miller S.E."/>
            <person name="Nayek S."/>
            <person name="Suri N."/>
            <person name="Layton S.R."/>
            <person name="Hughes L.E."/>
            <person name="Garlena R.A."/>
            <person name="Russell D.A."/>
            <person name="Pope W.H."/>
            <person name="Jacobs-Sera D."/>
            <person name="Hendrix R.W."/>
            <person name="Hatfull G.F."/>
        </authorList>
    </citation>
    <scope>NUCLEOTIDE SEQUENCE [LARGE SCALE GENOMIC DNA]</scope>
</reference>
<proteinExistence type="predicted"/>
<evidence type="ECO:0000313" key="1">
    <source>
        <dbReference type="EMBL" id="ASU03987.1"/>
    </source>
</evidence>
<sequence>MTEGEIQRLGAFMSGQDRPTYARMITFFSVPGKYLHPREIEHFRNSMTDEEWIDFKVEFWDYMLDVRETEYEDVQRILETRKYIQASFAA</sequence>
<name>A0A223LHV1_9CAUD</name>
<dbReference type="OrthoDB" id="37904at10239"/>
<dbReference type="EMBL" id="MF467948">
    <property type="protein sequence ID" value="ASU03987.1"/>
    <property type="molecule type" value="Genomic_DNA"/>
</dbReference>
<evidence type="ECO:0000313" key="2">
    <source>
        <dbReference type="Proteomes" id="UP000226383"/>
    </source>
</evidence>
<protein>
    <submittedName>
        <fullName evidence="1">Uncharacterized protein</fullName>
    </submittedName>
</protein>
<dbReference type="Proteomes" id="UP000226383">
    <property type="component" value="Segment"/>
</dbReference>
<keyword evidence="2" id="KW-1185">Reference proteome</keyword>
<organism evidence="1 2">
    <name type="scientific">Streptomyces phage DrGrey</name>
    <dbReference type="NCBI Taxonomy" id="2024284"/>
    <lineage>
        <taxon>Viruses</taxon>
        <taxon>Duplodnaviria</taxon>
        <taxon>Heunggongvirae</taxon>
        <taxon>Uroviricota</taxon>
        <taxon>Caudoviricetes</taxon>
        <taxon>Rimavirus</taxon>
        <taxon>Rimavirus drgrey</taxon>
    </lineage>
</organism>
<accession>A0A223LHV1</accession>
<gene>
    <name evidence="1" type="ORF">SEA_DRGREY_75</name>
</gene>